<dbReference type="STRING" id="144026.SAMN04488568_104149"/>
<dbReference type="Gene3D" id="3.40.710.10">
    <property type="entry name" value="DD-peptidase/beta-lactamase superfamily"/>
    <property type="match status" value="1"/>
</dbReference>
<proteinExistence type="inferred from homology"/>
<evidence type="ECO:0000259" key="16">
    <source>
        <dbReference type="Pfam" id="PF00905"/>
    </source>
</evidence>
<dbReference type="GO" id="GO:0008955">
    <property type="term" value="F:peptidoglycan glycosyltransferase activity"/>
    <property type="evidence" value="ECO:0007669"/>
    <property type="project" value="UniProtKB-EC"/>
</dbReference>
<dbReference type="GO" id="GO:0006508">
    <property type="term" value="P:proteolysis"/>
    <property type="evidence" value="ECO:0007669"/>
    <property type="project" value="UniProtKB-KW"/>
</dbReference>
<reference evidence="18 19" key="1">
    <citation type="submission" date="2016-10" db="EMBL/GenBank/DDBJ databases">
        <authorList>
            <person name="de Groot N.N."/>
        </authorList>
    </citation>
    <scope>NUCLEOTIDE SEQUENCE [LARGE SCALE GENOMIC DNA]</scope>
    <source>
        <strain evidence="18 19">DSM 16077</strain>
    </source>
</reference>
<dbReference type="UniPathway" id="UPA00219"/>
<evidence type="ECO:0000256" key="9">
    <source>
        <dbReference type="ARBA" id="ARBA00022960"/>
    </source>
</evidence>
<evidence type="ECO:0000256" key="14">
    <source>
        <dbReference type="ARBA" id="ARBA00049902"/>
    </source>
</evidence>
<dbReference type="NCBIfam" id="TIGR02074">
    <property type="entry name" value="PBP_1a_fam"/>
    <property type="match status" value="1"/>
</dbReference>
<evidence type="ECO:0000256" key="11">
    <source>
        <dbReference type="ARBA" id="ARBA00023268"/>
    </source>
</evidence>
<dbReference type="EMBL" id="FNHG01000004">
    <property type="protein sequence ID" value="SDM05583.1"/>
    <property type="molecule type" value="Genomic_DNA"/>
</dbReference>
<dbReference type="Pfam" id="PF00905">
    <property type="entry name" value="Transpeptidase"/>
    <property type="match status" value="1"/>
</dbReference>
<accession>A0A1G9Q3U7</accession>
<keyword evidence="5" id="KW-0645">Protease</keyword>
<dbReference type="GO" id="GO:0009252">
    <property type="term" value="P:peptidoglycan biosynthetic process"/>
    <property type="evidence" value="ECO:0007669"/>
    <property type="project" value="UniProtKB-UniPathway"/>
</dbReference>
<evidence type="ECO:0000259" key="17">
    <source>
        <dbReference type="Pfam" id="PF00912"/>
    </source>
</evidence>
<dbReference type="Gene3D" id="1.10.3810.10">
    <property type="entry name" value="Biosynthetic peptidoglycan transglycosylase-like"/>
    <property type="match status" value="1"/>
</dbReference>
<dbReference type="GO" id="GO:0071555">
    <property type="term" value="P:cell wall organization"/>
    <property type="evidence" value="ECO:0007669"/>
    <property type="project" value="UniProtKB-KW"/>
</dbReference>
<evidence type="ECO:0000256" key="5">
    <source>
        <dbReference type="ARBA" id="ARBA00022670"/>
    </source>
</evidence>
<dbReference type="PANTHER" id="PTHR32282:SF33">
    <property type="entry name" value="PEPTIDOGLYCAN GLYCOSYLTRANSFERASE"/>
    <property type="match status" value="1"/>
</dbReference>
<feature type="domain" description="Penicillin-binding protein transpeptidase" evidence="16">
    <location>
        <begin position="342"/>
        <end position="574"/>
    </location>
</feature>
<dbReference type="InterPro" id="IPR001460">
    <property type="entry name" value="PCN-bd_Tpept"/>
</dbReference>
<evidence type="ECO:0000256" key="8">
    <source>
        <dbReference type="ARBA" id="ARBA00022801"/>
    </source>
</evidence>
<dbReference type="SUPFAM" id="SSF53955">
    <property type="entry name" value="Lysozyme-like"/>
    <property type="match status" value="1"/>
</dbReference>
<dbReference type="AlphaFoldDB" id="A0A1G9Q3U7"/>
<comment type="similarity">
    <text evidence="2">In the C-terminal section; belongs to the transpeptidase family.</text>
</comment>
<dbReference type="GO" id="GO:0008360">
    <property type="term" value="P:regulation of cell shape"/>
    <property type="evidence" value="ECO:0007669"/>
    <property type="project" value="UniProtKB-KW"/>
</dbReference>
<dbReference type="OrthoDB" id="9766909at2"/>
<evidence type="ECO:0000256" key="13">
    <source>
        <dbReference type="ARBA" id="ARBA00034000"/>
    </source>
</evidence>
<keyword evidence="11" id="KW-0511">Multifunctional enzyme</keyword>
<comment type="catalytic activity">
    <reaction evidence="14">
        <text>[GlcNAc-(1-&gt;4)-Mur2Ac(oyl-L-Ala-gamma-D-Glu-L-Lys-D-Ala-D-Ala)](n)-di-trans,octa-cis-undecaprenyl diphosphate + beta-D-GlcNAc-(1-&gt;4)-Mur2Ac(oyl-L-Ala-gamma-D-Glu-L-Lys-D-Ala-D-Ala)-di-trans,octa-cis-undecaprenyl diphosphate = [GlcNAc-(1-&gt;4)-Mur2Ac(oyl-L-Ala-gamma-D-Glu-L-Lys-D-Ala-D-Ala)](n+1)-di-trans,octa-cis-undecaprenyl diphosphate + di-trans,octa-cis-undecaprenyl diphosphate + H(+)</text>
        <dbReference type="Rhea" id="RHEA:23708"/>
        <dbReference type="Rhea" id="RHEA-COMP:9602"/>
        <dbReference type="Rhea" id="RHEA-COMP:9603"/>
        <dbReference type="ChEBI" id="CHEBI:15378"/>
        <dbReference type="ChEBI" id="CHEBI:58405"/>
        <dbReference type="ChEBI" id="CHEBI:60033"/>
        <dbReference type="ChEBI" id="CHEBI:78435"/>
        <dbReference type="EC" id="2.4.99.28"/>
    </reaction>
</comment>
<protein>
    <submittedName>
        <fullName evidence="18">Penicillin-binding protein 1A</fullName>
    </submittedName>
</protein>
<dbReference type="GO" id="GO:0030288">
    <property type="term" value="C:outer membrane-bounded periplasmic space"/>
    <property type="evidence" value="ECO:0007669"/>
    <property type="project" value="TreeGrafter"/>
</dbReference>
<dbReference type="SUPFAM" id="SSF56601">
    <property type="entry name" value="beta-lactamase/transpeptidase-like"/>
    <property type="match status" value="1"/>
</dbReference>
<keyword evidence="7" id="KW-0808">Transferase</keyword>
<evidence type="ECO:0000256" key="10">
    <source>
        <dbReference type="ARBA" id="ARBA00022984"/>
    </source>
</evidence>
<evidence type="ECO:0000313" key="18">
    <source>
        <dbReference type="EMBL" id="SDM05583.1"/>
    </source>
</evidence>
<keyword evidence="4" id="KW-0121">Carboxypeptidase</keyword>
<comment type="similarity">
    <text evidence="3">In the N-terminal section; belongs to the glycosyltransferase 51 family.</text>
</comment>
<dbReference type="Pfam" id="PF00912">
    <property type="entry name" value="Transgly"/>
    <property type="match status" value="1"/>
</dbReference>
<keyword evidence="15" id="KW-0812">Transmembrane</keyword>
<dbReference type="InterPro" id="IPR012338">
    <property type="entry name" value="Beta-lactam/transpept-like"/>
</dbReference>
<keyword evidence="8" id="KW-0378">Hydrolase</keyword>
<evidence type="ECO:0000313" key="19">
    <source>
        <dbReference type="Proteomes" id="UP000199759"/>
    </source>
</evidence>
<keyword evidence="10" id="KW-0573">Peptidoglycan synthesis</keyword>
<evidence type="ECO:0000256" key="7">
    <source>
        <dbReference type="ARBA" id="ARBA00022679"/>
    </source>
</evidence>
<evidence type="ECO:0000256" key="12">
    <source>
        <dbReference type="ARBA" id="ARBA00023316"/>
    </source>
</evidence>
<keyword evidence="12" id="KW-0961">Cell wall biogenesis/degradation</keyword>
<dbReference type="GO" id="GO:0008658">
    <property type="term" value="F:penicillin binding"/>
    <property type="evidence" value="ECO:0007669"/>
    <property type="project" value="InterPro"/>
</dbReference>
<dbReference type="GO" id="GO:0009002">
    <property type="term" value="F:serine-type D-Ala-D-Ala carboxypeptidase activity"/>
    <property type="evidence" value="ECO:0007669"/>
    <property type="project" value="UniProtKB-EC"/>
</dbReference>
<evidence type="ECO:0000256" key="1">
    <source>
        <dbReference type="ARBA" id="ARBA00004752"/>
    </source>
</evidence>
<keyword evidence="19" id="KW-1185">Reference proteome</keyword>
<dbReference type="InterPro" id="IPR023346">
    <property type="entry name" value="Lysozyme-like_dom_sf"/>
</dbReference>
<keyword evidence="15" id="KW-0472">Membrane</keyword>
<sequence length="661" mass="71309">MFNEPYRADHMMEREQRQRRTLIIGASVTGASLLGMLIAALLVWDWAFHDLPPAPASAAELWSVRLEPSVTVLDTHGDVLAVRGPLYARAISLDALPPYLPQAFLAIEDQRFYEHGGVDYRGVARALWTNLRAGRSVQGGSTITMQLVKNLILTPDRLLRRKLQEVRLAWALEENLTKTEILELYLNRIYLGARAFGVEAAAHRYFSKPASELTLAEAAMLAALPKAPSRLDPTVNLAAAQARAEQVLAAMLEAGFISAEEHGEAIANPGVPVAASLDPQAGLTWGYVFDYAVLEAARLVPDDIPDLVIRTTIDPDLTLAARESIAGVLDSDGAAVNASEAAIVLLAPDGAIRAFAGGRDYGISQFNRAIQAQRQPGSAFKPIVFTAALEAGYDPSSAVWDEPVDLEGWEPQNFAGGFRGLVTLQEALRRSINTVAAQVASDVGLGRIVETGHRMGIRSTLPELPAIALGAAEVNLLELTAAYSVFPRDGQRFDPWFIERITNSRGDVLYEHAETTPVRALAPEIARPMSTMLQDVVISGTGRRAILAGGRGVGGKTGTSQSFRDAWFIGFTADYTAGVWVGNDDDSPMSNVTGGGLPATIWQRYMTRVHQGIAVHALSAPAPRSRSEREERLAAFYSDLSDAFDALLADPSSGAGDPRER</sequence>
<name>A0A1G9Q3U7_9PROT</name>
<dbReference type="InterPro" id="IPR036950">
    <property type="entry name" value="PBP_transglycosylase"/>
</dbReference>
<evidence type="ECO:0000256" key="4">
    <source>
        <dbReference type="ARBA" id="ARBA00022645"/>
    </source>
</evidence>
<dbReference type="RefSeq" id="WP_091767959.1">
    <property type="nucleotide sequence ID" value="NZ_FNHG01000004.1"/>
</dbReference>
<keyword evidence="9" id="KW-0133">Cell shape</keyword>
<dbReference type="InterPro" id="IPR050396">
    <property type="entry name" value="Glycosyltr_51/Transpeptidase"/>
</dbReference>
<dbReference type="FunFam" id="1.10.3810.10:FF:000001">
    <property type="entry name" value="Penicillin-binding protein 1A"/>
    <property type="match status" value="1"/>
</dbReference>
<keyword evidence="6" id="KW-0328">Glycosyltransferase</keyword>
<evidence type="ECO:0000256" key="3">
    <source>
        <dbReference type="ARBA" id="ARBA00007739"/>
    </source>
</evidence>
<comment type="catalytic activity">
    <reaction evidence="13">
        <text>Preferential cleavage: (Ac)2-L-Lys-D-Ala-|-D-Ala. Also transpeptidation of peptidyl-alanyl moieties that are N-acyl substituents of D-alanine.</text>
        <dbReference type="EC" id="3.4.16.4"/>
    </reaction>
</comment>
<evidence type="ECO:0000256" key="6">
    <source>
        <dbReference type="ARBA" id="ARBA00022676"/>
    </source>
</evidence>
<dbReference type="PANTHER" id="PTHR32282">
    <property type="entry name" value="BINDING PROTEIN TRANSPEPTIDASE, PUTATIVE-RELATED"/>
    <property type="match status" value="1"/>
</dbReference>
<comment type="pathway">
    <text evidence="1">Cell wall biogenesis; peptidoglycan biosynthesis.</text>
</comment>
<evidence type="ECO:0000256" key="15">
    <source>
        <dbReference type="SAM" id="Phobius"/>
    </source>
</evidence>
<evidence type="ECO:0000256" key="2">
    <source>
        <dbReference type="ARBA" id="ARBA00007090"/>
    </source>
</evidence>
<dbReference type="Proteomes" id="UP000199759">
    <property type="component" value="Unassembled WGS sequence"/>
</dbReference>
<gene>
    <name evidence="18" type="ORF">SAMN04488568_104149</name>
</gene>
<keyword evidence="15" id="KW-1133">Transmembrane helix</keyword>
<feature type="domain" description="Glycosyl transferase family 51" evidence="17">
    <location>
        <begin position="88"/>
        <end position="251"/>
    </location>
</feature>
<organism evidence="18 19">
    <name type="scientific">Maricaulis salignorans</name>
    <dbReference type="NCBI Taxonomy" id="144026"/>
    <lineage>
        <taxon>Bacteria</taxon>
        <taxon>Pseudomonadati</taxon>
        <taxon>Pseudomonadota</taxon>
        <taxon>Alphaproteobacteria</taxon>
        <taxon>Maricaulales</taxon>
        <taxon>Maricaulaceae</taxon>
        <taxon>Maricaulis</taxon>
    </lineage>
</organism>
<feature type="transmembrane region" description="Helical" evidence="15">
    <location>
        <begin position="21"/>
        <end position="44"/>
    </location>
</feature>
<dbReference type="InterPro" id="IPR001264">
    <property type="entry name" value="Glyco_trans_51"/>
</dbReference>